<feature type="coiled-coil region" evidence="6">
    <location>
        <begin position="167"/>
        <end position="201"/>
    </location>
</feature>
<comment type="subunit">
    <text evidence="6">Homodimer.</text>
</comment>
<dbReference type="InterPro" id="IPR003395">
    <property type="entry name" value="RecF/RecN/SMC_N"/>
</dbReference>
<evidence type="ECO:0000256" key="2">
    <source>
        <dbReference type="ARBA" id="ARBA00022741"/>
    </source>
</evidence>
<feature type="domain" description="SMC hinge" evidence="7">
    <location>
        <begin position="518"/>
        <end position="637"/>
    </location>
</feature>
<comment type="caution">
    <text evidence="8">The sequence shown here is derived from an EMBL/GenBank/DDBJ whole genome shotgun (WGS) entry which is preliminary data.</text>
</comment>
<dbReference type="Pfam" id="PF06470">
    <property type="entry name" value="SMC_hinge"/>
    <property type="match status" value="1"/>
</dbReference>
<feature type="coiled-coil region" evidence="6">
    <location>
        <begin position="679"/>
        <end position="860"/>
    </location>
</feature>
<evidence type="ECO:0000256" key="5">
    <source>
        <dbReference type="ARBA" id="ARBA00023125"/>
    </source>
</evidence>
<dbReference type="Proteomes" id="UP001232245">
    <property type="component" value="Unassembled WGS sequence"/>
</dbReference>
<gene>
    <name evidence="6" type="primary">smc</name>
    <name evidence="8" type="ORF">J2S02_003985</name>
</gene>
<dbReference type="RefSeq" id="WP_095298734.1">
    <property type="nucleotide sequence ID" value="NZ_CADEPK010000015.1"/>
</dbReference>
<dbReference type="EMBL" id="JAUSTZ010000010">
    <property type="protein sequence ID" value="MDQ0227638.1"/>
    <property type="molecule type" value="Genomic_DNA"/>
</dbReference>
<evidence type="ECO:0000313" key="9">
    <source>
        <dbReference type="Proteomes" id="UP001232245"/>
    </source>
</evidence>
<name>A0ABT9Z5W2_9BACI</name>
<dbReference type="SUPFAM" id="SSF75553">
    <property type="entry name" value="Smc hinge domain"/>
    <property type="match status" value="1"/>
</dbReference>
<proteinExistence type="inferred from homology"/>
<dbReference type="NCBIfam" id="TIGR02168">
    <property type="entry name" value="SMC_prok_B"/>
    <property type="match status" value="1"/>
</dbReference>
<feature type="coiled-coil region" evidence="6">
    <location>
        <begin position="889"/>
        <end position="937"/>
    </location>
</feature>
<dbReference type="InterPro" id="IPR024704">
    <property type="entry name" value="SMC"/>
</dbReference>
<evidence type="ECO:0000313" key="8">
    <source>
        <dbReference type="EMBL" id="MDQ0227638.1"/>
    </source>
</evidence>
<dbReference type="CDD" id="cd03278">
    <property type="entry name" value="ABC_SMC_barmotin"/>
    <property type="match status" value="2"/>
</dbReference>
<dbReference type="Gene3D" id="1.10.287.1490">
    <property type="match status" value="1"/>
</dbReference>
<comment type="function">
    <text evidence="6">Required for chromosome condensation and partitioning.</text>
</comment>
<keyword evidence="1 6" id="KW-0963">Cytoplasm</keyword>
<dbReference type="HAMAP" id="MF_01894">
    <property type="entry name" value="Smc_prok"/>
    <property type="match status" value="1"/>
</dbReference>
<comment type="subcellular location">
    <subcellularLocation>
        <location evidence="6">Cytoplasm</location>
    </subcellularLocation>
</comment>
<dbReference type="Gene3D" id="1.20.1060.20">
    <property type="match status" value="1"/>
</dbReference>
<dbReference type="SMART" id="SM00968">
    <property type="entry name" value="SMC_hinge"/>
    <property type="match status" value="1"/>
</dbReference>
<dbReference type="PIRSF" id="PIRSF005719">
    <property type="entry name" value="SMC"/>
    <property type="match status" value="1"/>
</dbReference>
<keyword evidence="9" id="KW-1185">Reference proteome</keyword>
<keyword evidence="2 6" id="KW-0547">Nucleotide-binding</keyword>
<feature type="coiled-coil region" evidence="6">
    <location>
        <begin position="234"/>
        <end position="398"/>
    </location>
</feature>
<comment type="domain">
    <text evidence="6">Contains large globular domains required for ATP hydrolysis at each terminus and a third globular domain forming a flexible hinge near the middle of the molecule. These domains are separated by coiled-coil structures.</text>
</comment>
<organism evidence="8 9">
    <name type="scientific">Metabacillus niabensis</name>
    <dbReference type="NCBI Taxonomy" id="324854"/>
    <lineage>
        <taxon>Bacteria</taxon>
        <taxon>Bacillati</taxon>
        <taxon>Bacillota</taxon>
        <taxon>Bacilli</taxon>
        <taxon>Bacillales</taxon>
        <taxon>Bacillaceae</taxon>
        <taxon>Metabacillus</taxon>
    </lineage>
</organism>
<dbReference type="InterPro" id="IPR027417">
    <property type="entry name" value="P-loop_NTPase"/>
</dbReference>
<comment type="similarity">
    <text evidence="6">Belongs to the SMC family.</text>
</comment>
<evidence type="ECO:0000259" key="7">
    <source>
        <dbReference type="SMART" id="SM00968"/>
    </source>
</evidence>
<feature type="binding site" evidence="6">
    <location>
        <begin position="32"/>
        <end position="39"/>
    </location>
    <ligand>
        <name>ATP</name>
        <dbReference type="ChEBI" id="CHEBI:30616"/>
    </ligand>
</feature>
<reference evidence="8 9" key="1">
    <citation type="submission" date="2023-07" db="EMBL/GenBank/DDBJ databases">
        <title>Genomic Encyclopedia of Type Strains, Phase IV (KMG-IV): sequencing the most valuable type-strain genomes for metagenomic binning, comparative biology and taxonomic classification.</title>
        <authorList>
            <person name="Goeker M."/>
        </authorList>
    </citation>
    <scope>NUCLEOTIDE SEQUENCE [LARGE SCALE GENOMIC DNA]</scope>
    <source>
        <strain evidence="8 9">DSM 17723</strain>
    </source>
</reference>
<dbReference type="SUPFAM" id="SSF52540">
    <property type="entry name" value="P-loop containing nucleoside triphosphate hydrolases"/>
    <property type="match status" value="2"/>
</dbReference>
<dbReference type="InterPro" id="IPR010935">
    <property type="entry name" value="SMC_hinge"/>
</dbReference>
<keyword evidence="5 6" id="KW-0238">DNA-binding</keyword>
<dbReference type="Gene3D" id="3.30.70.1620">
    <property type="match status" value="1"/>
</dbReference>
<keyword evidence="4 6" id="KW-0175">Coiled coil</keyword>
<protein>
    <recommendedName>
        <fullName evidence="6">Chromosome partition protein Smc</fullName>
    </recommendedName>
</protein>
<dbReference type="PANTHER" id="PTHR43977">
    <property type="entry name" value="STRUCTURAL MAINTENANCE OF CHROMOSOMES PROTEIN 3"/>
    <property type="match status" value="1"/>
</dbReference>
<evidence type="ECO:0000256" key="3">
    <source>
        <dbReference type="ARBA" id="ARBA00022840"/>
    </source>
</evidence>
<dbReference type="InterPro" id="IPR011890">
    <property type="entry name" value="SMC_prok"/>
</dbReference>
<keyword evidence="3 6" id="KW-0067">ATP-binding</keyword>
<dbReference type="Pfam" id="PF02463">
    <property type="entry name" value="SMC_N"/>
    <property type="match status" value="2"/>
</dbReference>
<dbReference type="InterPro" id="IPR036277">
    <property type="entry name" value="SMC_hinge_sf"/>
</dbReference>
<evidence type="ECO:0000256" key="1">
    <source>
        <dbReference type="ARBA" id="ARBA00022490"/>
    </source>
</evidence>
<evidence type="ECO:0000256" key="4">
    <source>
        <dbReference type="ARBA" id="ARBA00023054"/>
    </source>
</evidence>
<sequence>MFLKRLDIVGFKSFAERVTVDFVKGVTAVVGPNGSGKSNITDGIRWVLGEQSAKSLRGSKMEDIIFAGSDTRKGLNVAEVTLTLDNEDHFLPIDFQEVSVTRRVYRSGESEFFINKQSCRLKDIVDLFMDSGLGKEAFSIISQGKVEEILSSKSEERRSIFEEAAGVLKYKSRKKKAEYKLAETQENLNRVQDILHELESQVEPLKIQASIAKDYLQQKEELEKIEVALTVFEIEELHAKYEALAKSVEEGKDQELELTATIQKREAEVEKMRDHITALDDSIDELQQVLLLASEELEKLEGRKEVLKERKKNAHQNKEQLTKTIEELKERIEQLTAEKEEQESQYTTYKSELQQIKHDLQEKQKLMTSFNQNIEELIEDLKSEYFELLNEQATARNELQYIDDQLSQQETKNARLLDSNMRYVTERQEIIEKRTKIEAKYAQIEAQLAEQIKSFRDTQNKLENLKNAYQKKESTLYQAYQILQQTRSRKEVLESMQEDYAGFFQGVKEILKAKDKLEGIHGAVAELISTEKQYEVAIEIALSSSLQHVVVEDESSARKAIQFLKQHSYGRATFLPLSVIKERSISAHDLKVIETHPAFVGIATNLVTYQQQFKSIIGNLLGTVIVTADLKGANEIAKLMNYRYRLVTLQGDVVNPGGSMTGGAVKQKNNSLLSRGRELEVINEKLTDMEEKTAKLEEDVKAAKATIQEYEINLENLRTAGEQLRIEEQKVRSEMREIELNEKNINDHLKLYDAERETFESEKEKFSARKDELNKNLLEISAKLEKLDKEIEEMSAKKATELSSKEELQNEVTELKVILASKQQVYENQKEKVERINQDLEQTRQKFKEAEEDFSLLSSEMNSSSSGEEKLEEAAKKKLQDKTKTLELISSRREERLQLQAKLEDEERELKELKRQEKQFQETLKDEEVKLNRLDVELDNRLNHLREEYMLTYEGAKEQYTLEIDPQEARKRVKLIKLAIEELGTVNLGAIDEYERVSERYTFLNEQRDDLTEAKDTLYQVIDEMDDEMKKRFEQTFNEIRSHFEPVFQALFGGGRAELKLTDPNDLLNTGVDIVAQPPGKKLQNLGLLSGGERALTAIALLFAIIKVRPVPFCVLDEVEAALDEANVFRFAQYLKKFSHETQFIVITHRKGTMEEADVLYGVTMQESGVSKLVSVRLEETNELIQSS</sequence>
<feature type="coiled-coil region" evidence="6">
    <location>
        <begin position="427"/>
        <end position="475"/>
    </location>
</feature>
<accession>A0ABT9Z5W2</accession>
<evidence type="ECO:0000256" key="6">
    <source>
        <dbReference type="HAMAP-Rule" id="MF_01894"/>
    </source>
</evidence>
<dbReference type="Gene3D" id="3.40.50.300">
    <property type="entry name" value="P-loop containing nucleotide triphosphate hydrolases"/>
    <property type="match status" value="2"/>
</dbReference>